<dbReference type="PANTHER" id="PTHR30469">
    <property type="entry name" value="MULTIDRUG RESISTANCE PROTEIN MDTA"/>
    <property type="match status" value="1"/>
</dbReference>
<evidence type="ECO:0000256" key="2">
    <source>
        <dbReference type="SAM" id="Phobius"/>
    </source>
</evidence>
<dbReference type="Gene3D" id="2.40.50.100">
    <property type="match status" value="1"/>
</dbReference>
<evidence type="ECO:0000313" key="4">
    <source>
        <dbReference type="Proteomes" id="UP001239909"/>
    </source>
</evidence>
<evidence type="ECO:0000313" key="3">
    <source>
        <dbReference type="EMBL" id="GMG83383.1"/>
    </source>
</evidence>
<dbReference type="Proteomes" id="UP001239909">
    <property type="component" value="Unassembled WGS sequence"/>
</dbReference>
<protein>
    <submittedName>
        <fullName evidence="3">Efflux RND transporter periplasmic adaptor subunit</fullName>
    </submittedName>
</protein>
<proteinExistence type="inferred from homology"/>
<dbReference type="RefSeq" id="WP_285672180.1">
    <property type="nucleotide sequence ID" value="NZ_BSYI01000019.1"/>
</dbReference>
<dbReference type="Gene3D" id="2.40.420.20">
    <property type="match status" value="1"/>
</dbReference>
<dbReference type="PANTHER" id="PTHR30469:SF15">
    <property type="entry name" value="HLYD FAMILY OF SECRETION PROTEINS"/>
    <property type="match status" value="1"/>
</dbReference>
<feature type="transmembrane region" description="Helical" evidence="2">
    <location>
        <begin position="20"/>
        <end position="42"/>
    </location>
</feature>
<keyword evidence="2" id="KW-0472">Membrane</keyword>
<comment type="caution">
    <text evidence="3">The sequence shown here is derived from an EMBL/GenBank/DDBJ whole genome shotgun (WGS) entry which is preliminary data.</text>
</comment>
<keyword evidence="2" id="KW-1133">Transmembrane helix</keyword>
<keyword evidence="4" id="KW-1185">Reference proteome</keyword>
<dbReference type="Gene3D" id="2.40.30.170">
    <property type="match status" value="1"/>
</dbReference>
<sequence length="408" mass="44052">MYARPDPMAHDETARRRAPLWHRAAGFVLRAALPVAILLAGAEYAREVYLGAPEAAREAPERRARLVEVAAARAATTGPVLRAWGVVEPSRRLVLRPEIGGRALEVSDRLTPGGEVAAGDVLLRLDDRQTRLEIAEAEAEIARITALIRQEAGQRDRAERDLRRSPIRGGITDEQRALILREPQMAELTAQRDAAMARRDAARLRAEKLTLTAPFDALVESETAARGTVLMAGTEIARLVATERFRVVAAIPPAALGWLTRPGAPPRVTLSQPGIWPEGQRRTARIAQLKGGLSAVGRMAELILEVEDPLAHDPANAPRLLLGSLLEARIEVPRLAEAVAIDPHWLRDGDTLWIAADGRLEIRPVTVAWRGPDEALVTAGLAPGERIVTTRFAAAADGMAIRVAGPGG</sequence>
<dbReference type="InterPro" id="IPR006143">
    <property type="entry name" value="RND_pump_MFP"/>
</dbReference>
<dbReference type="Gene3D" id="1.10.287.470">
    <property type="entry name" value="Helix hairpin bin"/>
    <property type="match status" value="1"/>
</dbReference>
<comment type="similarity">
    <text evidence="1">Belongs to the membrane fusion protein (MFP) (TC 8.A.1) family.</text>
</comment>
<dbReference type="NCBIfam" id="TIGR01730">
    <property type="entry name" value="RND_mfp"/>
    <property type="match status" value="1"/>
</dbReference>
<dbReference type="EMBL" id="BSYI01000019">
    <property type="protein sequence ID" value="GMG83383.1"/>
    <property type="molecule type" value="Genomic_DNA"/>
</dbReference>
<reference evidence="3 4" key="1">
    <citation type="submission" date="2023-04" db="EMBL/GenBank/DDBJ databases">
        <title>Marinoamorphus aggregata gen. nov., sp. Nov., isolate from tissue of brittle star Ophioplocus japonicus.</title>
        <authorList>
            <person name="Kawano K."/>
            <person name="Sawayama S."/>
            <person name="Nakagawa S."/>
        </authorList>
    </citation>
    <scope>NUCLEOTIDE SEQUENCE [LARGE SCALE GENOMIC DNA]</scope>
    <source>
        <strain evidence="3 4">NKW23</strain>
    </source>
</reference>
<accession>A0ABQ6LPS8</accession>
<gene>
    <name evidence="3" type="ORF">LNKW23_25960</name>
</gene>
<organism evidence="3 4">
    <name type="scientific">Paralimibaculum aggregatum</name>
    <dbReference type="NCBI Taxonomy" id="3036245"/>
    <lineage>
        <taxon>Bacteria</taxon>
        <taxon>Pseudomonadati</taxon>
        <taxon>Pseudomonadota</taxon>
        <taxon>Alphaproteobacteria</taxon>
        <taxon>Rhodobacterales</taxon>
        <taxon>Paracoccaceae</taxon>
        <taxon>Paralimibaculum</taxon>
    </lineage>
</organism>
<evidence type="ECO:0000256" key="1">
    <source>
        <dbReference type="ARBA" id="ARBA00009477"/>
    </source>
</evidence>
<keyword evidence="2" id="KW-0812">Transmembrane</keyword>
<dbReference type="SUPFAM" id="SSF111369">
    <property type="entry name" value="HlyD-like secretion proteins"/>
    <property type="match status" value="1"/>
</dbReference>
<name>A0ABQ6LPS8_9RHOB</name>